<gene>
    <name evidence="2" type="ORF">ACFS29_03075</name>
</gene>
<evidence type="ECO:0000256" key="1">
    <source>
        <dbReference type="SAM" id="SignalP"/>
    </source>
</evidence>
<protein>
    <recommendedName>
        <fullName evidence="4">Cell wall anchor protein</fullName>
    </recommendedName>
</protein>
<feature type="chain" id="PRO_5046519809" description="Cell wall anchor protein" evidence="1">
    <location>
        <begin position="26"/>
        <end position="479"/>
    </location>
</feature>
<name>A0ABW5ZNQ3_9FLAO</name>
<evidence type="ECO:0000313" key="3">
    <source>
        <dbReference type="Proteomes" id="UP001597548"/>
    </source>
</evidence>
<organism evidence="2 3">
    <name type="scientific">Psychroserpens luteus</name>
    <dbReference type="NCBI Taxonomy" id="1434066"/>
    <lineage>
        <taxon>Bacteria</taxon>
        <taxon>Pseudomonadati</taxon>
        <taxon>Bacteroidota</taxon>
        <taxon>Flavobacteriia</taxon>
        <taxon>Flavobacteriales</taxon>
        <taxon>Flavobacteriaceae</taxon>
        <taxon>Psychroserpens</taxon>
    </lineage>
</organism>
<comment type="caution">
    <text evidence="2">The sequence shown here is derived from an EMBL/GenBank/DDBJ whole genome shotgun (WGS) entry which is preliminary data.</text>
</comment>
<accession>A0ABW5ZNQ3</accession>
<dbReference type="EMBL" id="JBHUOS010000001">
    <property type="protein sequence ID" value="MFD2914608.1"/>
    <property type="molecule type" value="Genomic_DNA"/>
</dbReference>
<dbReference type="Proteomes" id="UP001597548">
    <property type="component" value="Unassembled WGS sequence"/>
</dbReference>
<keyword evidence="1" id="KW-0732">Signal</keyword>
<evidence type="ECO:0000313" key="2">
    <source>
        <dbReference type="EMBL" id="MFD2914608.1"/>
    </source>
</evidence>
<dbReference type="RefSeq" id="WP_194507710.1">
    <property type="nucleotide sequence ID" value="NZ_JADILU010000003.1"/>
</dbReference>
<feature type="signal peptide" evidence="1">
    <location>
        <begin position="1"/>
        <end position="25"/>
    </location>
</feature>
<proteinExistence type="predicted"/>
<keyword evidence="3" id="KW-1185">Reference proteome</keyword>
<evidence type="ECO:0008006" key="4">
    <source>
        <dbReference type="Google" id="ProtNLM"/>
    </source>
</evidence>
<reference evidence="3" key="1">
    <citation type="journal article" date="2019" name="Int. J. Syst. Evol. Microbiol.">
        <title>The Global Catalogue of Microorganisms (GCM) 10K type strain sequencing project: providing services to taxonomists for standard genome sequencing and annotation.</title>
        <authorList>
            <consortium name="The Broad Institute Genomics Platform"/>
            <consortium name="The Broad Institute Genome Sequencing Center for Infectious Disease"/>
            <person name="Wu L."/>
            <person name="Ma J."/>
        </authorList>
    </citation>
    <scope>NUCLEOTIDE SEQUENCE [LARGE SCALE GENOMIC DNA]</scope>
    <source>
        <strain evidence="3">KCTC 32514</strain>
    </source>
</reference>
<sequence>MKNIKLQLTILTLAAFTCFNYNAIAQVGIGTITPDASAMLDLTSTDKGMLAPRMTSIQRIAISSPAEGLLVFDTDENVFYFYNGGSWLPLEGAEKRNNYKLVKSVADLADELVGGKYVLNEDFVYEINGTVTFDFPIDLNGANLIGLDTGEDVIVNGSSSALFSGTKGGRLKDIFINANGKQVFDITGTGVENVIGYSVVITSASSIGTLSNLGVVFFSVLQIVNSSDGLDVSNINSFFAESSFWTESNAGTFLTFSGTFGNLQLANGRVSVDTGETGIDVSADPTITKSASLKSIDFSGSGNYIAGYANNTYSGYNFTKNWDVDCTGIPTETDGYATGNINLDYAVGSGASTTFSGTGTSSRKKIEGNTTSTNLFRFSSSANNRITYEGNKKRYFSLSASLSFQGDSNNNIFIFYMSKNGTVLEETKVYREVGTNNDVGALPLVGTVELEPNDYVEVWVERYTGSGDLLTVSLNLIAR</sequence>